<keyword evidence="4" id="KW-1185">Reference proteome</keyword>
<evidence type="ECO:0000256" key="2">
    <source>
        <dbReference type="SAM" id="MobiDB-lite"/>
    </source>
</evidence>
<sequence>MIKPLQGVRIVDMSHVIAGPMASLYLAQLGAEVIKIESPTGGDVMRSKASKNQVDCFDTPSAFAAFNAGKNSVAVDIRQPEGADIVRSLARQADIFIENFRPGVVAKYGLGFDDIRKDNPDIVYCSISGFGQNSKWSSRGAYDHVIQALTGMMMMSGDSPDSPPAKVGFPVVDMATGMIAALSMMSALRMRDITGDAQYIDCSMTDASLMLMYPHACSFLTDGVEPERIGNRGFTGSPGANTYKCLDGWLAIAANTPAQFRKLADLLGLSGLCENDDIIDVQAFNAPGGGFVVARNEALAQEVLSSAFEKRAAAEMEVALNDVGVPAARVRSIGEYLSTEHSESNLSPHASFDQGPFRMRTPGLGFRSQDWGNEDSKKAPSLGEQTREQLTQLGLDKDRVESLFERGIVGSPIKNKETCQ</sequence>
<reference evidence="3 4" key="1">
    <citation type="submission" date="2020-04" db="EMBL/GenBank/DDBJ databases">
        <title>Paraburkholderia sp. G-4-1-8 isolated from soil.</title>
        <authorList>
            <person name="Dahal R.H."/>
        </authorList>
    </citation>
    <scope>NUCLEOTIDE SEQUENCE [LARGE SCALE GENOMIC DNA]</scope>
    <source>
        <strain evidence="3 4">G-4-1-8</strain>
    </source>
</reference>
<protein>
    <submittedName>
        <fullName evidence="3">CoA transferase</fullName>
    </submittedName>
</protein>
<dbReference type="InterPro" id="IPR023606">
    <property type="entry name" value="CoA-Trfase_III_dom_1_sf"/>
</dbReference>
<dbReference type="PANTHER" id="PTHR48207:SF3">
    <property type="entry name" value="SUCCINATE--HYDROXYMETHYLGLUTARATE COA-TRANSFERASE"/>
    <property type="match status" value="1"/>
</dbReference>
<dbReference type="AlphaFoldDB" id="A0A7X9X369"/>
<accession>A0A7X9X369</accession>
<evidence type="ECO:0000313" key="3">
    <source>
        <dbReference type="EMBL" id="NML30588.1"/>
    </source>
</evidence>
<evidence type="ECO:0000313" key="4">
    <source>
        <dbReference type="Proteomes" id="UP000583127"/>
    </source>
</evidence>
<proteinExistence type="predicted"/>
<gene>
    <name evidence="3" type="ORF">HHL14_07060</name>
</gene>
<dbReference type="InterPro" id="IPR050483">
    <property type="entry name" value="CoA-transferase_III_domain"/>
</dbReference>
<evidence type="ECO:0000256" key="1">
    <source>
        <dbReference type="ARBA" id="ARBA00022679"/>
    </source>
</evidence>
<dbReference type="InterPro" id="IPR044855">
    <property type="entry name" value="CoA-Trfase_III_dom3_sf"/>
</dbReference>
<organism evidence="3 4">
    <name type="scientific">Paraburkholderia antibiotica</name>
    <dbReference type="NCBI Taxonomy" id="2728839"/>
    <lineage>
        <taxon>Bacteria</taxon>
        <taxon>Pseudomonadati</taxon>
        <taxon>Pseudomonadota</taxon>
        <taxon>Betaproteobacteria</taxon>
        <taxon>Burkholderiales</taxon>
        <taxon>Burkholderiaceae</taxon>
        <taxon>Paraburkholderia</taxon>
    </lineage>
</organism>
<keyword evidence="1 3" id="KW-0808">Transferase</keyword>
<dbReference type="Gene3D" id="3.30.1540.10">
    <property type="entry name" value="formyl-coa transferase, domain 3"/>
    <property type="match status" value="1"/>
</dbReference>
<dbReference type="InterPro" id="IPR003673">
    <property type="entry name" value="CoA-Trfase_fam_III"/>
</dbReference>
<feature type="region of interest" description="Disordered" evidence="2">
    <location>
        <begin position="363"/>
        <end position="386"/>
    </location>
</feature>
<comment type="caution">
    <text evidence="3">The sequence shown here is derived from an EMBL/GenBank/DDBJ whole genome shotgun (WGS) entry which is preliminary data.</text>
</comment>
<dbReference type="Gene3D" id="3.40.50.10540">
    <property type="entry name" value="Crotonobetainyl-coa:carnitine coa-transferase, domain 1"/>
    <property type="match status" value="1"/>
</dbReference>
<dbReference type="Pfam" id="PF02515">
    <property type="entry name" value="CoA_transf_3"/>
    <property type="match status" value="1"/>
</dbReference>
<dbReference type="EMBL" id="JABBFZ010000003">
    <property type="protein sequence ID" value="NML30588.1"/>
    <property type="molecule type" value="Genomic_DNA"/>
</dbReference>
<dbReference type="Proteomes" id="UP000583127">
    <property type="component" value="Unassembled WGS sequence"/>
</dbReference>
<dbReference type="PANTHER" id="PTHR48207">
    <property type="entry name" value="SUCCINATE--HYDROXYMETHYLGLUTARATE COA-TRANSFERASE"/>
    <property type="match status" value="1"/>
</dbReference>
<dbReference type="RefSeq" id="WP_169496881.1">
    <property type="nucleotide sequence ID" value="NZ_JABBFZ010000003.1"/>
</dbReference>
<dbReference type="GO" id="GO:0008410">
    <property type="term" value="F:CoA-transferase activity"/>
    <property type="evidence" value="ECO:0007669"/>
    <property type="project" value="TreeGrafter"/>
</dbReference>
<dbReference type="SUPFAM" id="SSF89796">
    <property type="entry name" value="CoA-transferase family III (CaiB/BaiF)"/>
    <property type="match status" value="1"/>
</dbReference>
<name>A0A7X9X369_9BURK</name>